<dbReference type="PIRSF" id="PIRSF036893">
    <property type="entry name" value="Lipocalin_ApoD"/>
    <property type="match status" value="1"/>
</dbReference>
<dbReference type="Proteomes" id="UP000267077">
    <property type="component" value="Unassembled WGS sequence"/>
</dbReference>
<protein>
    <recommendedName>
        <fullName evidence="2">Outer membrane lipoprotein Blc</fullName>
    </recommendedName>
</protein>
<dbReference type="GO" id="GO:0006950">
    <property type="term" value="P:response to stress"/>
    <property type="evidence" value="ECO:0007669"/>
    <property type="project" value="UniProtKB-ARBA"/>
</dbReference>
<evidence type="ECO:0000256" key="2">
    <source>
        <dbReference type="PIRNR" id="PIRNR036893"/>
    </source>
</evidence>
<keyword evidence="2" id="KW-0998">Cell outer membrane</keyword>
<comment type="function">
    <text evidence="2">Involved in the storage or transport of lipids necessary for membrane maintenance under stressful conditions. Displays a binding preference for lysophospholipids.</text>
</comment>
<dbReference type="AlphaFoldDB" id="A0A432LSS4"/>
<dbReference type="PRINTS" id="PR01171">
    <property type="entry name" value="BCTLIPOCALIN"/>
</dbReference>
<dbReference type="OrthoDB" id="9793905at2"/>
<sequence>MLPMMFLTKLVAVVPEASISLPNRPVPALDLNRYVGKWHEIAHLPMFFQRQCVDTISATYSKNPDGTIYVHNACRTDSGAMDDSEGVARCVDGEPGALKVRFVPDWLAWMPWVWADYWVIDLDADYQWAVIGGPSRRYLWILSRTATMSRARFNELVERARQRGYRVDKLIMAAPLL</sequence>
<dbReference type="InterPro" id="IPR000566">
    <property type="entry name" value="Lipocln_cytosolic_FA-bd_dom"/>
</dbReference>
<dbReference type="EMBL" id="RYZR01000006">
    <property type="protein sequence ID" value="RUL63284.1"/>
    <property type="molecule type" value="Genomic_DNA"/>
</dbReference>
<evidence type="ECO:0000256" key="1">
    <source>
        <dbReference type="ARBA" id="ARBA00006889"/>
    </source>
</evidence>
<dbReference type="Gene3D" id="2.40.128.20">
    <property type="match status" value="1"/>
</dbReference>
<keyword evidence="5" id="KW-1185">Reference proteome</keyword>
<accession>A0A432LSS4</accession>
<evidence type="ECO:0000259" key="3">
    <source>
        <dbReference type="Pfam" id="PF08212"/>
    </source>
</evidence>
<feature type="domain" description="Lipocalin/cytosolic fatty-acid binding" evidence="3">
    <location>
        <begin position="29"/>
        <end position="174"/>
    </location>
</feature>
<dbReference type="InterPro" id="IPR012674">
    <property type="entry name" value="Calycin"/>
</dbReference>
<reference evidence="4 5" key="1">
    <citation type="submission" date="2018-12" db="EMBL/GenBank/DDBJ databases">
        <title>Dyella dinghuensis sp. nov. DHOA06 and Dyella choica sp. nov. 4M-K27, isolated from forest soil.</title>
        <authorList>
            <person name="Qiu L.-H."/>
            <person name="Gao Z.-H."/>
        </authorList>
    </citation>
    <scope>NUCLEOTIDE SEQUENCE [LARGE SCALE GENOMIC DNA]</scope>
    <source>
        <strain evidence="4 5">DHOA06</strain>
    </source>
</reference>
<dbReference type="SUPFAM" id="SSF50814">
    <property type="entry name" value="Lipocalins"/>
    <property type="match status" value="1"/>
</dbReference>
<dbReference type="PROSITE" id="PS00213">
    <property type="entry name" value="LIPOCALIN"/>
    <property type="match status" value="1"/>
</dbReference>
<keyword evidence="2" id="KW-0472">Membrane</keyword>
<comment type="similarity">
    <text evidence="1 2">Belongs to the calycin superfamily. Lipocalin family.</text>
</comment>
<gene>
    <name evidence="4" type="ORF">EKH79_12880</name>
</gene>
<comment type="caution">
    <text evidence="4">The sequence shown here is derived from an EMBL/GenBank/DDBJ whole genome shotgun (WGS) entry which is preliminary data.</text>
</comment>
<dbReference type="InterPro" id="IPR022271">
    <property type="entry name" value="Lipocalin_ApoD"/>
</dbReference>
<dbReference type="CDD" id="cd19438">
    <property type="entry name" value="lipocalin_Blc-like"/>
    <property type="match status" value="1"/>
</dbReference>
<evidence type="ECO:0000313" key="5">
    <source>
        <dbReference type="Proteomes" id="UP000267077"/>
    </source>
</evidence>
<dbReference type="PANTHER" id="PTHR10612">
    <property type="entry name" value="APOLIPOPROTEIN D"/>
    <property type="match status" value="1"/>
</dbReference>
<name>A0A432LSS4_9GAMM</name>
<dbReference type="PANTHER" id="PTHR10612:SF34">
    <property type="entry name" value="APOLIPOPROTEIN D"/>
    <property type="match status" value="1"/>
</dbReference>
<evidence type="ECO:0000313" key="4">
    <source>
        <dbReference type="EMBL" id="RUL63284.1"/>
    </source>
</evidence>
<comment type="subunit">
    <text evidence="2">Homodimer.</text>
</comment>
<dbReference type="RefSeq" id="WP_126674220.1">
    <property type="nucleotide sequence ID" value="NZ_RYZR01000006.1"/>
</dbReference>
<dbReference type="Pfam" id="PF08212">
    <property type="entry name" value="Lipocalin_2"/>
    <property type="match status" value="1"/>
</dbReference>
<dbReference type="GO" id="GO:0009279">
    <property type="term" value="C:cell outer membrane"/>
    <property type="evidence" value="ECO:0007669"/>
    <property type="project" value="UniProtKB-SubCell"/>
</dbReference>
<keyword evidence="2" id="KW-0449">Lipoprotein</keyword>
<dbReference type="GO" id="GO:0008289">
    <property type="term" value="F:lipid binding"/>
    <property type="evidence" value="ECO:0007669"/>
    <property type="project" value="UniProtKB-UniRule"/>
</dbReference>
<keyword evidence="2" id="KW-0446">Lipid-binding</keyword>
<comment type="subcellular location">
    <subcellularLocation>
        <location evidence="2">Cell outer membrane</location>
    </subcellularLocation>
</comment>
<proteinExistence type="inferred from homology"/>
<organism evidence="4 5">
    <name type="scientific">Dyella dinghuensis</name>
    <dbReference type="NCBI Taxonomy" id="1920169"/>
    <lineage>
        <taxon>Bacteria</taxon>
        <taxon>Pseudomonadati</taxon>
        <taxon>Pseudomonadota</taxon>
        <taxon>Gammaproteobacteria</taxon>
        <taxon>Lysobacterales</taxon>
        <taxon>Rhodanobacteraceae</taxon>
        <taxon>Dyella</taxon>
    </lineage>
</organism>
<dbReference type="InterPro" id="IPR047202">
    <property type="entry name" value="Lipocalin_Blc-like_dom"/>
</dbReference>
<dbReference type="InterPro" id="IPR002446">
    <property type="entry name" value="Lipocalin_bac"/>
</dbReference>
<dbReference type="InterPro" id="IPR022272">
    <property type="entry name" value="Lipocalin_CS"/>
</dbReference>